<evidence type="ECO:0000256" key="1">
    <source>
        <dbReference type="ARBA" id="ARBA00008560"/>
    </source>
</evidence>
<proteinExistence type="inferred from homology"/>
<dbReference type="InterPro" id="IPR044957">
    <property type="entry name" value="Ribosomal_bL32_bact"/>
</dbReference>
<comment type="caution">
    <text evidence="7">The sequence shown here is derived from an EMBL/GenBank/DDBJ whole genome shotgun (WGS) entry which is preliminary data.</text>
</comment>
<dbReference type="GO" id="GO:0003735">
    <property type="term" value="F:structural constituent of ribosome"/>
    <property type="evidence" value="ECO:0007669"/>
    <property type="project" value="InterPro"/>
</dbReference>
<dbReference type="NCBIfam" id="TIGR01031">
    <property type="entry name" value="rpmF_bact"/>
    <property type="match status" value="1"/>
</dbReference>
<evidence type="ECO:0000313" key="8">
    <source>
        <dbReference type="Proteomes" id="UP000783287"/>
    </source>
</evidence>
<keyword evidence="3 5" id="KW-0687">Ribonucleoprotein</keyword>
<evidence type="ECO:0000256" key="4">
    <source>
        <dbReference type="ARBA" id="ARBA00035178"/>
    </source>
</evidence>
<feature type="compositionally biased region" description="Basic residues" evidence="6">
    <location>
        <begin position="1"/>
        <end position="20"/>
    </location>
</feature>
<dbReference type="Gene3D" id="1.20.5.640">
    <property type="entry name" value="Single helix bin"/>
    <property type="match status" value="1"/>
</dbReference>
<evidence type="ECO:0000313" key="7">
    <source>
        <dbReference type="EMBL" id="MCA9383722.1"/>
    </source>
</evidence>
<dbReference type="SUPFAM" id="SSF57829">
    <property type="entry name" value="Zn-binding ribosomal proteins"/>
    <property type="match status" value="1"/>
</dbReference>
<evidence type="ECO:0000256" key="6">
    <source>
        <dbReference type="SAM" id="MobiDB-lite"/>
    </source>
</evidence>
<dbReference type="PANTHER" id="PTHR35534:SF1">
    <property type="entry name" value="LARGE RIBOSOMAL SUBUNIT PROTEIN BL32"/>
    <property type="match status" value="1"/>
</dbReference>
<evidence type="ECO:0000256" key="2">
    <source>
        <dbReference type="ARBA" id="ARBA00022980"/>
    </source>
</evidence>
<dbReference type="PANTHER" id="PTHR35534">
    <property type="entry name" value="50S RIBOSOMAL PROTEIN L32"/>
    <property type="match status" value="1"/>
</dbReference>
<dbReference type="Pfam" id="PF01783">
    <property type="entry name" value="Ribosomal_L32p"/>
    <property type="match status" value="1"/>
</dbReference>
<dbReference type="EMBL" id="JAGQLK010000120">
    <property type="protein sequence ID" value="MCA9383722.1"/>
    <property type="molecule type" value="Genomic_DNA"/>
</dbReference>
<evidence type="ECO:0000256" key="5">
    <source>
        <dbReference type="HAMAP-Rule" id="MF_00340"/>
    </source>
</evidence>
<dbReference type="GO" id="GO:0006412">
    <property type="term" value="P:translation"/>
    <property type="evidence" value="ECO:0007669"/>
    <property type="project" value="UniProtKB-UniRule"/>
</dbReference>
<feature type="region of interest" description="Disordered" evidence="6">
    <location>
        <begin position="1"/>
        <end position="21"/>
    </location>
</feature>
<protein>
    <recommendedName>
        <fullName evidence="4 5">Large ribosomal subunit protein bL32</fullName>
    </recommendedName>
</protein>
<keyword evidence="2 5" id="KW-0689">Ribosomal protein</keyword>
<dbReference type="InterPro" id="IPR011332">
    <property type="entry name" value="Ribosomal_zn-bd"/>
</dbReference>
<comment type="similarity">
    <text evidence="1 5">Belongs to the bacterial ribosomal protein bL32 family.</text>
</comment>
<name>A0A955L652_9BACT</name>
<gene>
    <name evidence="5 7" type="primary">rpmF</name>
    <name evidence="7" type="ORF">KC909_05105</name>
</gene>
<accession>A0A955L652</accession>
<dbReference type="Proteomes" id="UP000783287">
    <property type="component" value="Unassembled WGS sequence"/>
</dbReference>
<reference evidence="7" key="1">
    <citation type="submission" date="2020-04" db="EMBL/GenBank/DDBJ databases">
        <authorList>
            <person name="Zhang T."/>
        </authorList>
    </citation>
    <scope>NUCLEOTIDE SEQUENCE</scope>
    <source>
        <strain evidence="7">HKST-UBA14</strain>
    </source>
</reference>
<reference evidence="7" key="2">
    <citation type="journal article" date="2021" name="Microbiome">
        <title>Successional dynamics and alternative stable states in a saline activated sludge microbial community over 9 years.</title>
        <authorList>
            <person name="Wang Y."/>
            <person name="Ye J."/>
            <person name="Ju F."/>
            <person name="Liu L."/>
            <person name="Boyd J.A."/>
            <person name="Deng Y."/>
            <person name="Parks D.H."/>
            <person name="Jiang X."/>
            <person name="Yin X."/>
            <person name="Woodcroft B.J."/>
            <person name="Tyson G.W."/>
            <person name="Hugenholtz P."/>
            <person name="Polz M.F."/>
            <person name="Zhang T."/>
        </authorList>
    </citation>
    <scope>NUCLEOTIDE SEQUENCE</scope>
    <source>
        <strain evidence="7">HKST-UBA14</strain>
    </source>
</reference>
<dbReference type="InterPro" id="IPR002677">
    <property type="entry name" value="Ribosomal_bL32"/>
</dbReference>
<dbReference type="HAMAP" id="MF_00340">
    <property type="entry name" value="Ribosomal_bL32"/>
    <property type="match status" value="1"/>
</dbReference>
<dbReference type="GO" id="GO:0015934">
    <property type="term" value="C:large ribosomal subunit"/>
    <property type="evidence" value="ECO:0007669"/>
    <property type="project" value="InterPro"/>
</dbReference>
<evidence type="ECO:0000256" key="3">
    <source>
        <dbReference type="ARBA" id="ARBA00023274"/>
    </source>
</evidence>
<sequence>MGALPKRKISKQRKRNRRSHHAIDVPTLVKCPDCNSMKLPHQVCQECGTYKGIQVLQVE</sequence>
<dbReference type="AlphaFoldDB" id="A0A955L652"/>
<organism evidence="7 8">
    <name type="scientific">Candidatus Dojkabacteria bacterium</name>
    <dbReference type="NCBI Taxonomy" id="2099670"/>
    <lineage>
        <taxon>Bacteria</taxon>
        <taxon>Candidatus Dojkabacteria</taxon>
    </lineage>
</organism>